<organism evidence="3 4">
    <name type="scientific">Sorangium cellulosum</name>
    <name type="common">Polyangium cellulosum</name>
    <dbReference type="NCBI Taxonomy" id="56"/>
    <lineage>
        <taxon>Bacteria</taxon>
        <taxon>Pseudomonadati</taxon>
        <taxon>Myxococcota</taxon>
        <taxon>Polyangia</taxon>
        <taxon>Polyangiales</taxon>
        <taxon>Polyangiaceae</taxon>
        <taxon>Sorangium</taxon>
    </lineage>
</organism>
<accession>A0A2L0EI92</accession>
<evidence type="ECO:0000256" key="1">
    <source>
        <dbReference type="ARBA" id="ARBA00022729"/>
    </source>
</evidence>
<evidence type="ECO:0000313" key="4">
    <source>
        <dbReference type="Proteomes" id="UP000238348"/>
    </source>
</evidence>
<feature type="region of interest" description="Disordered" evidence="2">
    <location>
        <begin position="26"/>
        <end position="92"/>
    </location>
</feature>
<dbReference type="Proteomes" id="UP000238348">
    <property type="component" value="Chromosome"/>
</dbReference>
<dbReference type="Pfam" id="PF13517">
    <property type="entry name" value="FG-GAP_3"/>
    <property type="match status" value="1"/>
</dbReference>
<dbReference type="EMBL" id="CP012673">
    <property type="protein sequence ID" value="AUX38996.1"/>
    <property type="molecule type" value="Genomic_DNA"/>
</dbReference>
<dbReference type="PANTHER" id="PTHR44103:SF1">
    <property type="entry name" value="PROPROTEIN CONVERTASE P"/>
    <property type="match status" value="1"/>
</dbReference>
<protein>
    <submittedName>
        <fullName evidence="3">Uncharacterized protein</fullName>
    </submittedName>
</protein>
<dbReference type="Gene3D" id="2.130.10.130">
    <property type="entry name" value="Integrin alpha, N-terminal"/>
    <property type="match status" value="1"/>
</dbReference>
<reference evidence="3 4" key="1">
    <citation type="submission" date="2015-09" db="EMBL/GenBank/DDBJ databases">
        <title>Sorangium comparison.</title>
        <authorList>
            <person name="Zaburannyi N."/>
            <person name="Bunk B."/>
            <person name="Overmann J."/>
            <person name="Mueller R."/>
        </authorList>
    </citation>
    <scope>NUCLEOTIDE SEQUENCE [LARGE SCALE GENOMIC DNA]</scope>
    <source>
        <strain evidence="3 4">So ce26</strain>
    </source>
</reference>
<dbReference type="PROSITE" id="PS51257">
    <property type="entry name" value="PROKAR_LIPOPROTEIN"/>
    <property type="match status" value="1"/>
</dbReference>
<gene>
    <name evidence="3" type="ORF">SOCE26_003780</name>
</gene>
<evidence type="ECO:0000313" key="3">
    <source>
        <dbReference type="EMBL" id="AUX38996.1"/>
    </source>
</evidence>
<dbReference type="InterPro" id="IPR028994">
    <property type="entry name" value="Integrin_alpha_N"/>
</dbReference>
<dbReference type="Gene3D" id="4.10.1080.10">
    <property type="entry name" value="TSP type-3 repeat"/>
    <property type="match status" value="1"/>
</dbReference>
<dbReference type="RefSeq" id="WP_159396573.1">
    <property type="nucleotide sequence ID" value="NZ_CP012673.1"/>
</dbReference>
<dbReference type="OrthoDB" id="877328at2"/>
<dbReference type="PANTHER" id="PTHR44103">
    <property type="entry name" value="PROPROTEIN CONVERTASE P"/>
    <property type="match status" value="1"/>
</dbReference>
<dbReference type="GO" id="GO:0005509">
    <property type="term" value="F:calcium ion binding"/>
    <property type="evidence" value="ECO:0007669"/>
    <property type="project" value="InterPro"/>
</dbReference>
<name>A0A2L0EI92_SORCE</name>
<proteinExistence type="predicted"/>
<dbReference type="AlphaFoldDB" id="A0A2L0EI92"/>
<evidence type="ECO:0000256" key="2">
    <source>
        <dbReference type="SAM" id="MobiDB-lite"/>
    </source>
</evidence>
<dbReference type="InterPro" id="IPR028974">
    <property type="entry name" value="TSP_type-3_rpt"/>
</dbReference>
<dbReference type="InterPro" id="IPR013517">
    <property type="entry name" value="FG-GAP"/>
</dbReference>
<keyword evidence="1" id="KW-0732">Signal</keyword>
<sequence>MRPSTRTAALAMVMFLCGCDPNEGGGTGASASSAGGGGGGGEGPSPSGGSGGGGGGASSGGGGAEPSGSGGGGGGGAEPAASGAGGGGGSGGGSEIATLEGVVQKGPFVIGSSVAISALDSRGNPTGEHVLAETTTLLGGYTATVEHLGYVSLEATGSYFDELTSLPSPEPLTLRALYDVDRAGTQQVNVNLVTHLSHSRALRLLRQGLPLREAVAQAEGELRSALAIGGAAFDPGAPGHALSPLGEDTDGNAYLLAVSAVLLQYASFGTTPPGPPDATVTLTINRIAADLADDGLLDPRLRAALKDVERQINGDLVSDRTTHELHELGASVTAPRAGRLLDTDGDGVPNGRDSCPFVENPDQLPVVDAVCTLERHYRWSGDPPDCHANFVVGDVTGDGLPDVITPDVLRDQPRLYAGLGDGRLAANVPLSTADGEFPDQLADLDGDGHLDGVVEGYRISGWMRGDGAGGFEATRLFDPRCTTCEASGTALGDLNGDGHVDVIRRVFSSTSYRLLVSMGPFGETSSDPVPVSPAALLEVRDFAVANVIGDSSPDLLIVHPRTSTSPYRPALSVLRGNGDGTFLSTRPPVAQDTADVRLIDSGDFDGDGHVDMLFTDGTSYGDPHVMFGDGAGNFSDRVATGIQGDASTYVIADFTGDGRDDIVSDGAYVTVSLGRTFALPRLIPLGLSAAQRWWRIAAADFNGDGTLDLVSPLCEARRLTHKSSLETILIRP</sequence>
<dbReference type="SUPFAM" id="SSF69318">
    <property type="entry name" value="Integrin alpha N-terminal domain"/>
    <property type="match status" value="1"/>
</dbReference>